<proteinExistence type="predicted"/>
<feature type="chain" id="PRO_5032974957" evidence="1">
    <location>
        <begin position="26"/>
        <end position="364"/>
    </location>
</feature>
<gene>
    <name evidence="2" type="ORF">HNR68_003109</name>
</gene>
<sequence>MARTSAAALVAGVVAVVSVAGTALAEGTWGSEEFPAKPDLVSLVTTVSSGGGETWAFGTHNRPNAPGSLTTQAFHREEGGRWVEVPVPNIGQVMSSAVTGPDDAWVVSEFSKVHSGATMHWDGTAWTEAPLEVPDAPRVSPSDVLAVGSDVWAIGSAYRDGEDPLSRSFAARWVDGAWQGVALPQEADQQRFTSIGGAAPDDLWMAGTTGERPQQVVTMHWDGAQWSQVPVPALDTGESDYLTVHGVAAFRPDDVWLSATQSPYDPQGKSRPVLLHWDGAAWTEQQLPVPVQRLGELVQAGGALWNLGPDALLRYDGSTWQQVDGPQEGAITHGAELPDGRLVGIGSGGEDPLRPQPFAVVQNP</sequence>
<accession>A0A853AMY3</accession>
<protein>
    <submittedName>
        <fullName evidence="2">Uncharacterized protein</fullName>
    </submittedName>
</protein>
<evidence type="ECO:0000313" key="2">
    <source>
        <dbReference type="EMBL" id="NYI84479.1"/>
    </source>
</evidence>
<comment type="caution">
    <text evidence="2">The sequence shown here is derived from an EMBL/GenBank/DDBJ whole genome shotgun (WGS) entry which is preliminary data.</text>
</comment>
<dbReference type="Proteomes" id="UP000587002">
    <property type="component" value="Unassembled WGS sequence"/>
</dbReference>
<feature type="signal peptide" evidence="1">
    <location>
        <begin position="1"/>
        <end position="25"/>
    </location>
</feature>
<reference evidence="2 3" key="1">
    <citation type="submission" date="2020-07" db="EMBL/GenBank/DDBJ databases">
        <title>Sequencing the genomes of 1000 actinobacteria strains.</title>
        <authorList>
            <person name="Klenk H.-P."/>
        </authorList>
    </citation>
    <scope>NUCLEOTIDE SEQUENCE [LARGE SCALE GENOMIC DNA]</scope>
    <source>
        <strain evidence="2 3">DSM 44065</strain>
    </source>
</reference>
<keyword evidence="1" id="KW-0732">Signal</keyword>
<dbReference type="EMBL" id="JACCFJ010000001">
    <property type="protein sequence ID" value="NYI84479.1"/>
    <property type="molecule type" value="Genomic_DNA"/>
</dbReference>
<evidence type="ECO:0000313" key="3">
    <source>
        <dbReference type="Proteomes" id="UP000587002"/>
    </source>
</evidence>
<evidence type="ECO:0000256" key="1">
    <source>
        <dbReference type="SAM" id="SignalP"/>
    </source>
</evidence>
<dbReference type="AlphaFoldDB" id="A0A853AMY3"/>
<name>A0A853AMY3_9PSEU</name>
<dbReference type="RefSeq" id="WP_179721657.1">
    <property type="nucleotide sequence ID" value="NZ_BAABFH010000001.1"/>
</dbReference>
<organism evidence="2 3">
    <name type="scientific">Saccharopolyspora hordei</name>
    <dbReference type="NCBI Taxonomy" id="1838"/>
    <lineage>
        <taxon>Bacteria</taxon>
        <taxon>Bacillati</taxon>
        <taxon>Actinomycetota</taxon>
        <taxon>Actinomycetes</taxon>
        <taxon>Pseudonocardiales</taxon>
        <taxon>Pseudonocardiaceae</taxon>
        <taxon>Saccharopolyspora</taxon>
    </lineage>
</organism>
<keyword evidence="3" id="KW-1185">Reference proteome</keyword>